<feature type="transmembrane region" description="Helical" evidence="9">
    <location>
        <begin position="256"/>
        <end position="281"/>
    </location>
</feature>
<comment type="caution">
    <text evidence="11">The sequence shown here is derived from an EMBL/GenBank/DDBJ whole genome shotgun (WGS) entry which is preliminary data.</text>
</comment>
<evidence type="ECO:0000256" key="3">
    <source>
        <dbReference type="ARBA" id="ARBA00022448"/>
    </source>
</evidence>
<keyword evidence="7 9" id="KW-1133">Transmembrane helix</keyword>
<proteinExistence type="inferred from homology"/>
<feature type="transmembrane region" description="Helical" evidence="9">
    <location>
        <begin position="145"/>
        <end position="168"/>
    </location>
</feature>
<sequence length="294" mass="33293">MESINYYKFEKKSTLKTVVYTSDKKTHFFKELTSIYKDIRSSNFLAVQMTKRDIQAQHRQSLLGFFWILAPVLINSLVWLFLNGSGVVNVNTPIGIPYPVFVILGTTLWNIFSETIQSPINSVMTGKSIISKINFPKESLLMKGLYTTLFNLIIKMIPVIIILIIYQISPSWNLILFPFYIFSLIIFAFTLGLLITPLGLIYTDISKVLTTGIPFLMYVTPIVYAAPTVGIFKFLFKLNPLTYMINDTRNTLTGIGTQSLIFTIGLTVLSLLFLLIGLVIFRKSMPIIIEKIAG</sequence>
<evidence type="ECO:0000313" key="11">
    <source>
        <dbReference type="EMBL" id="GEN74964.1"/>
    </source>
</evidence>
<accession>A0A511YID4</accession>
<dbReference type="GO" id="GO:0005886">
    <property type="term" value="C:plasma membrane"/>
    <property type="evidence" value="ECO:0007669"/>
    <property type="project" value="UniProtKB-SubCell"/>
</dbReference>
<keyword evidence="5" id="KW-0997">Cell inner membrane</keyword>
<feature type="transmembrane region" description="Helical" evidence="9">
    <location>
        <begin position="94"/>
        <end position="112"/>
    </location>
</feature>
<dbReference type="GO" id="GO:0140359">
    <property type="term" value="F:ABC-type transporter activity"/>
    <property type="evidence" value="ECO:0007669"/>
    <property type="project" value="InterPro"/>
</dbReference>
<dbReference type="PROSITE" id="PS51012">
    <property type="entry name" value="ABC_TM2"/>
    <property type="match status" value="1"/>
</dbReference>
<evidence type="ECO:0000256" key="9">
    <source>
        <dbReference type="RuleBase" id="RU361157"/>
    </source>
</evidence>
<feature type="transmembrane region" description="Helical" evidence="9">
    <location>
        <begin position="62"/>
        <end position="82"/>
    </location>
</feature>
<feature type="transmembrane region" description="Helical" evidence="9">
    <location>
        <begin position="180"/>
        <end position="203"/>
    </location>
</feature>
<dbReference type="Pfam" id="PF01061">
    <property type="entry name" value="ABC2_membrane"/>
    <property type="match status" value="1"/>
</dbReference>
<evidence type="ECO:0000256" key="8">
    <source>
        <dbReference type="ARBA" id="ARBA00023136"/>
    </source>
</evidence>
<keyword evidence="8 9" id="KW-0472">Membrane</keyword>
<protein>
    <recommendedName>
        <fullName evidence="9">Transport permease protein</fullName>
    </recommendedName>
</protein>
<evidence type="ECO:0000256" key="6">
    <source>
        <dbReference type="ARBA" id="ARBA00022692"/>
    </source>
</evidence>
<organism evidence="11 12">
    <name type="scientific">Chryseobacterium hagamense</name>
    <dbReference type="NCBI Taxonomy" id="395935"/>
    <lineage>
        <taxon>Bacteria</taxon>
        <taxon>Pseudomonadati</taxon>
        <taxon>Bacteroidota</taxon>
        <taxon>Flavobacteriia</taxon>
        <taxon>Flavobacteriales</taxon>
        <taxon>Weeksellaceae</taxon>
        <taxon>Chryseobacterium group</taxon>
        <taxon>Chryseobacterium</taxon>
    </lineage>
</organism>
<dbReference type="InterPro" id="IPR013525">
    <property type="entry name" value="ABC2_TM"/>
</dbReference>
<evidence type="ECO:0000313" key="12">
    <source>
        <dbReference type="Proteomes" id="UP000321863"/>
    </source>
</evidence>
<dbReference type="EMBL" id="BJYJ01000002">
    <property type="protein sequence ID" value="GEN74964.1"/>
    <property type="molecule type" value="Genomic_DNA"/>
</dbReference>
<evidence type="ECO:0000256" key="7">
    <source>
        <dbReference type="ARBA" id="ARBA00022989"/>
    </source>
</evidence>
<keyword evidence="12" id="KW-1185">Reference proteome</keyword>
<feature type="domain" description="ABC transmembrane type-2" evidence="10">
    <location>
        <begin position="63"/>
        <end position="284"/>
    </location>
</feature>
<evidence type="ECO:0000256" key="4">
    <source>
        <dbReference type="ARBA" id="ARBA00022475"/>
    </source>
</evidence>
<dbReference type="PANTHER" id="PTHR30413">
    <property type="entry name" value="INNER MEMBRANE TRANSPORT PERMEASE"/>
    <property type="match status" value="1"/>
</dbReference>
<dbReference type="PANTHER" id="PTHR30413:SF8">
    <property type="entry name" value="TRANSPORT PERMEASE PROTEIN"/>
    <property type="match status" value="1"/>
</dbReference>
<keyword evidence="6 9" id="KW-0812">Transmembrane</keyword>
<keyword evidence="3 9" id="KW-0813">Transport</keyword>
<evidence type="ECO:0000256" key="2">
    <source>
        <dbReference type="ARBA" id="ARBA00007783"/>
    </source>
</evidence>
<name>A0A511YID4_9FLAO</name>
<feature type="transmembrane region" description="Helical" evidence="9">
    <location>
        <begin position="215"/>
        <end position="236"/>
    </location>
</feature>
<comment type="subcellular location">
    <subcellularLocation>
        <location evidence="1">Cell inner membrane</location>
        <topology evidence="1">Multi-pass membrane protein</topology>
    </subcellularLocation>
    <subcellularLocation>
        <location evidence="9">Cell membrane</location>
        <topology evidence="9">Multi-pass membrane protein</topology>
    </subcellularLocation>
</comment>
<gene>
    <name evidence="11" type="ORF">CHA01nite_07040</name>
</gene>
<keyword evidence="4 9" id="KW-1003">Cell membrane</keyword>
<evidence type="ECO:0000259" key="10">
    <source>
        <dbReference type="PROSITE" id="PS51012"/>
    </source>
</evidence>
<dbReference type="Proteomes" id="UP000321863">
    <property type="component" value="Unassembled WGS sequence"/>
</dbReference>
<dbReference type="GO" id="GO:0015920">
    <property type="term" value="P:lipopolysaccharide transport"/>
    <property type="evidence" value="ECO:0007669"/>
    <property type="project" value="TreeGrafter"/>
</dbReference>
<dbReference type="AlphaFoldDB" id="A0A511YID4"/>
<reference evidence="11 12" key="1">
    <citation type="submission" date="2019-07" db="EMBL/GenBank/DDBJ databases">
        <title>Whole genome shotgun sequence of Chryseobacterium hagamense NBRC 105253.</title>
        <authorList>
            <person name="Hosoyama A."/>
            <person name="Uohara A."/>
            <person name="Ohji S."/>
            <person name="Ichikawa N."/>
        </authorList>
    </citation>
    <scope>NUCLEOTIDE SEQUENCE [LARGE SCALE GENOMIC DNA]</scope>
    <source>
        <strain evidence="11 12">NBRC 105253</strain>
    </source>
</reference>
<evidence type="ECO:0000256" key="1">
    <source>
        <dbReference type="ARBA" id="ARBA00004429"/>
    </source>
</evidence>
<evidence type="ECO:0000256" key="5">
    <source>
        <dbReference type="ARBA" id="ARBA00022519"/>
    </source>
</evidence>
<comment type="similarity">
    <text evidence="2 9">Belongs to the ABC-2 integral membrane protein family.</text>
</comment>
<dbReference type="InterPro" id="IPR047817">
    <property type="entry name" value="ABC2_TM_bact-type"/>
</dbReference>